<gene>
    <name evidence="1" type="ORF">HNP73_003218</name>
</gene>
<keyword evidence="2" id="KW-1185">Reference proteome</keyword>
<reference evidence="1 2" key="1">
    <citation type="submission" date="2020-08" db="EMBL/GenBank/DDBJ databases">
        <title>Genomic Encyclopedia of Type Strains, Phase IV (KMG-IV): sequencing the most valuable type-strain genomes for metagenomic binning, comparative biology and taxonomic classification.</title>
        <authorList>
            <person name="Goeker M."/>
        </authorList>
    </citation>
    <scope>NUCLEOTIDE SEQUENCE [LARGE SCALE GENOMIC DNA]</scope>
    <source>
        <strain evidence="1 2">DSM 101730</strain>
    </source>
</reference>
<dbReference type="Proteomes" id="UP000549457">
    <property type="component" value="Unassembled WGS sequence"/>
</dbReference>
<accession>A0A840SVU1</accession>
<evidence type="ECO:0000313" key="1">
    <source>
        <dbReference type="EMBL" id="MBB5223271.1"/>
    </source>
</evidence>
<dbReference type="EMBL" id="JACHFM010000003">
    <property type="protein sequence ID" value="MBB5223271.1"/>
    <property type="molecule type" value="Genomic_DNA"/>
</dbReference>
<dbReference type="RefSeq" id="WP_184151788.1">
    <property type="nucleotide sequence ID" value="NZ_JACHFM010000003.1"/>
</dbReference>
<protein>
    <submittedName>
        <fullName evidence="1">Uncharacterized protein</fullName>
    </submittedName>
</protein>
<sequence length="77" mass="8381">MATARCDDHRPNDSEHVSYALPLGYPSTAVTCDVVGCAMPARLWLTKDERKAFLAGERLFTIGGGVKIRAADDLFPN</sequence>
<name>A0A840SVU1_9RHOB</name>
<evidence type="ECO:0000313" key="2">
    <source>
        <dbReference type="Proteomes" id="UP000549457"/>
    </source>
</evidence>
<organism evidence="1 2">
    <name type="scientific">Amaricoccus macauensis</name>
    <dbReference type="NCBI Taxonomy" id="57001"/>
    <lineage>
        <taxon>Bacteria</taxon>
        <taxon>Pseudomonadati</taxon>
        <taxon>Pseudomonadota</taxon>
        <taxon>Alphaproteobacteria</taxon>
        <taxon>Rhodobacterales</taxon>
        <taxon>Paracoccaceae</taxon>
        <taxon>Amaricoccus</taxon>
    </lineage>
</organism>
<proteinExistence type="predicted"/>
<dbReference type="AlphaFoldDB" id="A0A840SVU1"/>
<comment type="caution">
    <text evidence="1">The sequence shown here is derived from an EMBL/GenBank/DDBJ whole genome shotgun (WGS) entry which is preliminary data.</text>
</comment>